<dbReference type="SMART" id="SM00248">
    <property type="entry name" value="ANK"/>
    <property type="match status" value="3"/>
</dbReference>
<reference evidence="3" key="1">
    <citation type="submission" date="2018-10" db="EMBL/GenBank/DDBJ databases">
        <title>Hidden diversity of soil giant viruses.</title>
        <authorList>
            <person name="Schulz F."/>
            <person name="Alteio L."/>
            <person name="Goudeau D."/>
            <person name="Ryan E.M."/>
            <person name="Malmstrom R.R."/>
            <person name="Blanchard J."/>
            <person name="Woyke T."/>
        </authorList>
    </citation>
    <scope>NUCLEOTIDE SEQUENCE</scope>
    <source>
        <strain evidence="3">HYV1</strain>
    </source>
</reference>
<keyword evidence="2" id="KW-0040">ANK repeat</keyword>
<protein>
    <submittedName>
        <fullName evidence="3">Uncharacterized protein</fullName>
    </submittedName>
</protein>
<name>A0A3G5A8M7_9VIRU</name>
<evidence type="ECO:0000256" key="1">
    <source>
        <dbReference type="ARBA" id="ARBA00022737"/>
    </source>
</evidence>
<dbReference type="InterPro" id="IPR036770">
    <property type="entry name" value="Ankyrin_rpt-contain_sf"/>
</dbReference>
<dbReference type="PANTHER" id="PTHR24198">
    <property type="entry name" value="ANKYRIN REPEAT AND PROTEIN KINASE DOMAIN-CONTAINING PROTEIN"/>
    <property type="match status" value="1"/>
</dbReference>
<dbReference type="Gene3D" id="1.25.40.20">
    <property type="entry name" value="Ankyrin repeat-containing domain"/>
    <property type="match status" value="2"/>
</dbReference>
<proteinExistence type="predicted"/>
<dbReference type="EMBL" id="MK072391">
    <property type="protein sequence ID" value="AYV83598.1"/>
    <property type="molecule type" value="Genomic_DNA"/>
</dbReference>
<dbReference type="PROSITE" id="PS50297">
    <property type="entry name" value="ANK_REP_REGION"/>
    <property type="match status" value="2"/>
</dbReference>
<evidence type="ECO:0000313" key="3">
    <source>
        <dbReference type="EMBL" id="AYV83598.1"/>
    </source>
</evidence>
<dbReference type="PANTHER" id="PTHR24198:SF165">
    <property type="entry name" value="ANKYRIN REPEAT-CONTAINING PROTEIN-RELATED"/>
    <property type="match status" value="1"/>
</dbReference>
<organism evidence="3">
    <name type="scientific">Hyperionvirus sp</name>
    <dbReference type="NCBI Taxonomy" id="2487770"/>
    <lineage>
        <taxon>Viruses</taxon>
        <taxon>Varidnaviria</taxon>
        <taxon>Bamfordvirae</taxon>
        <taxon>Nucleocytoviricota</taxon>
        <taxon>Megaviricetes</taxon>
        <taxon>Imitervirales</taxon>
        <taxon>Mimiviridae</taxon>
        <taxon>Klosneuvirinae</taxon>
    </lineage>
</organism>
<gene>
    <name evidence="3" type="ORF">Hyperionvirus9_15</name>
</gene>
<accession>A0A3G5A8M7</accession>
<evidence type="ECO:0000256" key="2">
    <source>
        <dbReference type="ARBA" id="ARBA00023043"/>
    </source>
</evidence>
<dbReference type="Pfam" id="PF12796">
    <property type="entry name" value="Ank_2"/>
    <property type="match status" value="1"/>
</dbReference>
<dbReference type="InterPro" id="IPR002110">
    <property type="entry name" value="Ankyrin_rpt"/>
</dbReference>
<keyword evidence="1" id="KW-0677">Repeat</keyword>
<dbReference type="PROSITE" id="PS50088">
    <property type="entry name" value="ANK_REPEAT"/>
    <property type="match status" value="3"/>
</dbReference>
<dbReference type="SUPFAM" id="SSF48403">
    <property type="entry name" value="Ankyrin repeat"/>
    <property type="match status" value="1"/>
</dbReference>
<sequence>MSQNYIYIDTSPDYYYTEGHAIPSYNKDELTLINNKDLDKKTKRKKQRAKSNITLEGMINLIANKNIDRIKELLENDKHCKAIINLTDKDNETLLHFSIFSDSYDMSRLLLKYGADPNRKDNEGQAPIFRIVFASDEKIIGLLLEYGAILDLQDKEGNTALHIAVLTKNYKMITALLDYGVNPLVRNNDSLLSLDFAISRVGGKIILDEKIISIFGKYIG</sequence>